<dbReference type="EMBL" id="CM023487">
    <property type="protein sequence ID" value="KAH6926484.1"/>
    <property type="molecule type" value="Genomic_DNA"/>
</dbReference>
<dbReference type="Proteomes" id="UP000821845">
    <property type="component" value="Chromosome 7"/>
</dbReference>
<keyword evidence="2" id="KW-1185">Reference proteome</keyword>
<proteinExistence type="predicted"/>
<organism evidence="1 2">
    <name type="scientific">Hyalomma asiaticum</name>
    <name type="common">Tick</name>
    <dbReference type="NCBI Taxonomy" id="266040"/>
    <lineage>
        <taxon>Eukaryota</taxon>
        <taxon>Metazoa</taxon>
        <taxon>Ecdysozoa</taxon>
        <taxon>Arthropoda</taxon>
        <taxon>Chelicerata</taxon>
        <taxon>Arachnida</taxon>
        <taxon>Acari</taxon>
        <taxon>Parasitiformes</taxon>
        <taxon>Ixodida</taxon>
        <taxon>Ixodoidea</taxon>
        <taxon>Ixodidae</taxon>
        <taxon>Hyalomminae</taxon>
        <taxon>Hyalomma</taxon>
    </lineage>
</organism>
<accession>A0ACB7S127</accession>
<comment type="caution">
    <text evidence="1">The sequence shown here is derived from an EMBL/GenBank/DDBJ whole genome shotgun (WGS) entry which is preliminary data.</text>
</comment>
<gene>
    <name evidence="1" type="ORF">HPB50_018825</name>
</gene>
<name>A0ACB7S127_HYAAI</name>
<evidence type="ECO:0000313" key="1">
    <source>
        <dbReference type="EMBL" id="KAH6926484.1"/>
    </source>
</evidence>
<protein>
    <submittedName>
        <fullName evidence="1">Uncharacterized protein</fullName>
    </submittedName>
</protein>
<reference evidence="1" key="1">
    <citation type="submission" date="2020-05" db="EMBL/GenBank/DDBJ databases">
        <title>Large-scale comparative analyses of tick genomes elucidate their genetic diversity and vector capacities.</title>
        <authorList>
            <person name="Jia N."/>
            <person name="Wang J."/>
            <person name="Shi W."/>
            <person name="Du L."/>
            <person name="Sun Y."/>
            <person name="Zhan W."/>
            <person name="Jiang J."/>
            <person name="Wang Q."/>
            <person name="Zhang B."/>
            <person name="Ji P."/>
            <person name="Sakyi L.B."/>
            <person name="Cui X."/>
            <person name="Yuan T."/>
            <person name="Jiang B."/>
            <person name="Yang W."/>
            <person name="Lam T.T.-Y."/>
            <person name="Chang Q."/>
            <person name="Ding S."/>
            <person name="Wang X."/>
            <person name="Zhu J."/>
            <person name="Ruan X."/>
            <person name="Zhao L."/>
            <person name="Wei J."/>
            <person name="Que T."/>
            <person name="Du C."/>
            <person name="Cheng J."/>
            <person name="Dai P."/>
            <person name="Han X."/>
            <person name="Huang E."/>
            <person name="Gao Y."/>
            <person name="Liu J."/>
            <person name="Shao H."/>
            <person name="Ye R."/>
            <person name="Li L."/>
            <person name="Wei W."/>
            <person name="Wang X."/>
            <person name="Wang C."/>
            <person name="Yang T."/>
            <person name="Huo Q."/>
            <person name="Li W."/>
            <person name="Guo W."/>
            <person name="Chen H."/>
            <person name="Zhou L."/>
            <person name="Ni X."/>
            <person name="Tian J."/>
            <person name="Zhou Y."/>
            <person name="Sheng Y."/>
            <person name="Liu T."/>
            <person name="Pan Y."/>
            <person name="Xia L."/>
            <person name="Li J."/>
            <person name="Zhao F."/>
            <person name="Cao W."/>
        </authorList>
    </citation>
    <scope>NUCLEOTIDE SEQUENCE</scope>
    <source>
        <strain evidence="1">Hyas-2018</strain>
    </source>
</reference>
<evidence type="ECO:0000313" key="2">
    <source>
        <dbReference type="Proteomes" id="UP000821845"/>
    </source>
</evidence>
<sequence length="90" mass="10403">MFNHTQNLMADLVERVIAKQKVINVKFDFRQHRLRPEHPAALHCDPKAHTMASISYRASIRHVGKRQADLLRSILGAGRPCLSRSWRNSF</sequence>